<comment type="caution">
    <text evidence="1">The sequence shown here is derived from an EMBL/GenBank/DDBJ whole genome shotgun (WGS) entry which is preliminary data.</text>
</comment>
<organism evidence="1">
    <name type="scientific">bioreactor metagenome</name>
    <dbReference type="NCBI Taxonomy" id="1076179"/>
    <lineage>
        <taxon>unclassified sequences</taxon>
        <taxon>metagenomes</taxon>
        <taxon>ecological metagenomes</taxon>
    </lineage>
</organism>
<dbReference type="EMBL" id="VSSQ01093349">
    <property type="protein sequence ID" value="MPN38243.1"/>
    <property type="molecule type" value="Genomic_DNA"/>
</dbReference>
<sequence>MLNEKVLECLKQNVEGLEMVDRVRSMLLEEQEDWLKRVGRIKELRNQKRI</sequence>
<gene>
    <name evidence="1" type="ORF">SDC9_185767</name>
</gene>
<dbReference type="AlphaFoldDB" id="A0A645HS81"/>
<proteinExistence type="predicted"/>
<protein>
    <submittedName>
        <fullName evidence="1">Uncharacterized protein</fullName>
    </submittedName>
</protein>
<name>A0A645HS81_9ZZZZ</name>
<reference evidence="1" key="1">
    <citation type="submission" date="2019-08" db="EMBL/GenBank/DDBJ databases">
        <authorList>
            <person name="Kucharzyk K."/>
            <person name="Murdoch R.W."/>
            <person name="Higgins S."/>
            <person name="Loffler F."/>
        </authorList>
    </citation>
    <scope>NUCLEOTIDE SEQUENCE</scope>
</reference>
<evidence type="ECO:0000313" key="1">
    <source>
        <dbReference type="EMBL" id="MPN38243.1"/>
    </source>
</evidence>
<accession>A0A645HS81</accession>